<dbReference type="InterPro" id="IPR007630">
    <property type="entry name" value="RNA_pol_sigma70_r4"/>
</dbReference>
<evidence type="ECO:0000259" key="1">
    <source>
        <dbReference type="Pfam" id="PF04545"/>
    </source>
</evidence>
<accession>A0A222WH94</accession>
<proteinExistence type="predicted"/>
<dbReference type="AlphaFoldDB" id="A0A222WH94"/>
<name>A0A222WH94_9BACL</name>
<gene>
    <name evidence="2" type="ORF">B4V02_01000</name>
</gene>
<feature type="domain" description="RNA polymerase sigma-70 region 4" evidence="1">
    <location>
        <begin position="95"/>
        <end position="139"/>
    </location>
</feature>
<dbReference type="OrthoDB" id="2942336at2"/>
<dbReference type="KEGG" id="pkb:B4V02_01000"/>
<dbReference type="InterPro" id="IPR013324">
    <property type="entry name" value="RNA_pol_sigma_r3/r4-like"/>
</dbReference>
<sequence length="146" mass="17375">MKKFFVENPQSIREFQFIKYMATLIHFNSMNYGKKIRRNYERFPTILDQAVSSEEPDQTLLDLVPCRYQVEQILDFEPLEDQITNSKLFAGFEMLTSQEKVILNYSYVKEMSDTTISTMLGFSQQYVSKARKNALRKLRLYLEQKQ</sequence>
<dbReference type="RefSeq" id="WP_094153447.1">
    <property type="nucleotide sequence ID" value="NZ_CP020028.1"/>
</dbReference>
<dbReference type="Gene3D" id="1.20.140.160">
    <property type="match status" value="1"/>
</dbReference>
<evidence type="ECO:0000313" key="3">
    <source>
        <dbReference type="Proteomes" id="UP000214666"/>
    </source>
</evidence>
<keyword evidence="3" id="KW-1185">Reference proteome</keyword>
<dbReference type="GO" id="GO:0006352">
    <property type="term" value="P:DNA-templated transcription initiation"/>
    <property type="evidence" value="ECO:0007669"/>
    <property type="project" value="InterPro"/>
</dbReference>
<evidence type="ECO:0000313" key="2">
    <source>
        <dbReference type="EMBL" id="ASR45382.1"/>
    </source>
</evidence>
<dbReference type="GO" id="GO:0003700">
    <property type="term" value="F:DNA-binding transcription factor activity"/>
    <property type="evidence" value="ECO:0007669"/>
    <property type="project" value="InterPro"/>
</dbReference>
<dbReference type="Proteomes" id="UP000214666">
    <property type="component" value="Chromosome"/>
</dbReference>
<dbReference type="Pfam" id="PF04545">
    <property type="entry name" value="Sigma70_r4"/>
    <property type="match status" value="1"/>
</dbReference>
<protein>
    <recommendedName>
        <fullName evidence="1">RNA polymerase sigma-70 region 4 domain-containing protein</fullName>
    </recommendedName>
</protein>
<dbReference type="EMBL" id="CP020028">
    <property type="protein sequence ID" value="ASR45382.1"/>
    <property type="molecule type" value="Genomic_DNA"/>
</dbReference>
<organism evidence="2 3">
    <name type="scientific">Paenibacillus kribbensis</name>
    <dbReference type="NCBI Taxonomy" id="172713"/>
    <lineage>
        <taxon>Bacteria</taxon>
        <taxon>Bacillati</taxon>
        <taxon>Bacillota</taxon>
        <taxon>Bacilli</taxon>
        <taxon>Bacillales</taxon>
        <taxon>Paenibacillaceae</taxon>
        <taxon>Paenibacillus</taxon>
    </lineage>
</organism>
<dbReference type="SUPFAM" id="SSF88659">
    <property type="entry name" value="Sigma3 and sigma4 domains of RNA polymerase sigma factors"/>
    <property type="match status" value="1"/>
</dbReference>
<reference evidence="2 3" key="1">
    <citation type="submission" date="2017-03" db="EMBL/GenBank/DDBJ databases">
        <title>Complete genome sequence of Paenibacillus Kribbensis producing bioflocculants.</title>
        <authorList>
            <person name="Lee H.-G."/>
            <person name="Oh H.-M."/>
        </authorList>
    </citation>
    <scope>NUCLEOTIDE SEQUENCE [LARGE SCALE GENOMIC DNA]</scope>
    <source>
        <strain evidence="2 3">AM49</strain>
    </source>
</reference>